<sequence>MTAVAVVSTWVNSHFGLYASWSDLLGTDNSGALVMAGPPPRTATFTRSINGTVSTYFRGPQSRLAGEVYVWTPPQYAEKAYHKTHFPVIELLHGSPGEPRDWLTRGGMPGAIAHLMASHRLTPAVVVIPEITPGGVDTDCSNTPAVRGATWLSKDVPGLIRHHFRVLSAPRAWALIGISTGGFCAIKLPMQFPKVFGIGAGMDSDPFAGDPTVLKRTALRTANAPLTLARSRPPVTLFAATSAQDSWSPPSNITALARAIRPPTTLAPGYVLQQGGHNWRTWARMEPALFTWLNSVLEKAH</sequence>
<dbReference type="Proteomes" id="UP000559182">
    <property type="component" value="Unassembled WGS sequence"/>
</dbReference>
<organism evidence="1 2">
    <name type="scientific">Flexivirga oryzae</name>
    <dbReference type="NCBI Taxonomy" id="1794944"/>
    <lineage>
        <taxon>Bacteria</taxon>
        <taxon>Bacillati</taxon>
        <taxon>Actinomycetota</taxon>
        <taxon>Actinomycetes</taxon>
        <taxon>Micrococcales</taxon>
        <taxon>Dermacoccaceae</taxon>
        <taxon>Flexivirga</taxon>
    </lineage>
</organism>
<gene>
    <name evidence="1" type="ORF">FHU39_003676</name>
</gene>
<comment type="caution">
    <text evidence="1">The sequence shown here is derived from an EMBL/GenBank/DDBJ whole genome shotgun (WGS) entry which is preliminary data.</text>
</comment>
<dbReference type="AlphaFoldDB" id="A0A839NER8"/>
<evidence type="ECO:0000313" key="1">
    <source>
        <dbReference type="EMBL" id="MBB2893645.1"/>
    </source>
</evidence>
<dbReference type="Gene3D" id="3.40.50.1820">
    <property type="entry name" value="alpha/beta hydrolase"/>
    <property type="match status" value="1"/>
</dbReference>
<dbReference type="Pfam" id="PF00756">
    <property type="entry name" value="Esterase"/>
    <property type="match status" value="1"/>
</dbReference>
<dbReference type="InterPro" id="IPR050583">
    <property type="entry name" value="Mycobacterial_A85_antigen"/>
</dbReference>
<dbReference type="InterPro" id="IPR029058">
    <property type="entry name" value="AB_hydrolase_fold"/>
</dbReference>
<dbReference type="GO" id="GO:0016787">
    <property type="term" value="F:hydrolase activity"/>
    <property type="evidence" value="ECO:0007669"/>
    <property type="project" value="UniProtKB-KW"/>
</dbReference>
<proteinExistence type="predicted"/>
<protein>
    <submittedName>
        <fullName evidence="1">S-formylglutathione hydrolase FrmB</fullName>
    </submittedName>
</protein>
<dbReference type="InterPro" id="IPR000801">
    <property type="entry name" value="Esterase-like"/>
</dbReference>
<keyword evidence="1" id="KW-0378">Hydrolase</keyword>
<dbReference type="PANTHER" id="PTHR48098:SF1">
    <property type="entry name" value="DIACYLGLYCEROL ACYLTRANSFERASE_MYCOLYLTRANSFERASE AG85A"/>
    <property type="match status" value="1"/>
</dbReference>
<evidence type="ECO:0000313" key="2">
    <source>
        <dbReference type="Proteomes" id="UP000559182"/>
    </source>
</evidence>
<dbReference type="PANTHER" id="PTHR48098">
    <property type="entry name" value="ENTEROCHELIN ESTERASE-RELATED"/>
    <property type="match status" value="1"/>
</dbReference>
<reference evidence="1 2" key="1">
    <citation type="submission" date="2020-08" db="EMBL/GenBank/DDBJ databases">
        <title>Sequencing the genomes of 1000 actinobacteria strains.</title>
        <authorList>
            <person name="Klenk H.-P."/>
        </authorList>
    </citation>
    <scope>NUCLEOTIDE SEQUENCE [LARGE SCALE GENOMIC DNA]</scope>
    <source>
        <strain evidence="1 2">DSM 105369</strain>
    </source>
</reference>
<keyword evidence="2" id="KW-1185">Reference proteome</keyword>
<accession>A0A839NER8</accession>
<dbReference type="EMBL" id="JACHVQ010000003">
    <property type="protein sequence ID" value="MBB2893645.1"/>
    <property type="molecule type" value="Genomic_DNA"/>
</dbReference>
<dbReference type="GO" id="GO:0016747">
    <property type="term" value="F:acyltransferase activity, transferring groups other than amino-acyl groups"/>
    <property type="evidence" value="ECO:0007669"/>
    <property type="project" value="TreeGrafter"/>
</dbReference>
<name>A0A839NER8_9MICO</name>
<dbReference type="SUPFAM" id="SSF53474">
    <property type="entry name" value="alpha/beta-Hydrolases"/>
    <property type="match status" value="1"/>
</dbReference>
<dbReference type="RefSeq" id="WP_221185666.1">
    <property type="nucleotide sequence ID" value="NZ_JACHVQ010000003.1"/>
</dbReference>